<evidence type="ECO:0000313" key="6">
    <source>
        <dbReference type="Proteomes" id="UP000183995"/>
    </source>
</evidence>
<dbReference type="InterPro" id="IPR036388">
    <property type="entry name" value="WH-like_DNA-bd_sf"/>
</dbReference>
<evidence type="ECO:0000256" key="3">
    <source>
        <dbReference type="ARBA" id="ARBA00023163"/>
    </source>
</evidence>
<dbReference type="STRING" id="1123282.SAMN02745823_02305"/>
<dbReference type="RefSeq" id="WP_073079020.1">
    <property type="nucleotide sequence ID" value="NZ_FQXV01000007.1"/>
</dbReference>
<dbReference type="SMART" id="SM00345">
    <property type="entry name" value="HTH_GNTR"/>
    <property type="match status" value="1"/>
</dbReference>
<dbReference type="InterPro" id="IPR000524">
    <property type="entry name" value="Tscrpt_reg_HTH_GntR"/>
</dbReference>
<dbReference type="Proteomes" id="UP000183995">
    <property type="component" value="Unassembled WGS sequence"/>
</dbReference>
<dbReference type="GO" id="GO:0003677">
    <property type="term" value="F:DNA binding"/>
    <property type="evidence" value="ECO:0007669"/>
    <property type="project" value="UniProtKB-KW"/>
</dbReference>
<sequence length="127" mass="14335">MISLNYRDSRPIYEQIKDGLRKLVVSGAILPGEKLPSVRELASDLAINPNTIQRAYRELENEQYIYTVAGRGSFAAPGWDVNTARGEALLRQFDEVAAELLYTGQTRDALKGRIDKIGHREEKEKDD</sequence>
<accession>A0A1M5Y7V4</accession>
<evidence type="ECO:0000256" key="2">
    <source>
        <dbReference type="ARBA" id="ARBA00023125"/>
    </source>
</evidence>
<dbReference type="Gene3D" id="1.10.10.10">
    <property type="entry name" value="Winged helix-like DNA-binding domain superfamily/Winged helix DNA-binding domain"/>
    <property type="match status" value="1"/>
</dbReference>
<keyword evidence="6" id="KW-1185">Reference proteome</keyword>
<dbReference type="Pfam" id="PF00392">
    <property type="entry name" value="GntR"/>
    <property type="match status" value="1"/>
</dbReference>
<dbReference type="GO" id="GO:0003700">
    <property type="term" value="F:DNA-binding transcription factor activity"/>
    <property type="evidence" value="ECO:0007669"/>
    <property type="project" value="InterPro"/>
</dbReference>
<dbReference type="CDD" id="cd07377">
    <property type="entry name" value="WHTH_GntR"/>
    <property type="match status" value="1"/>
</dbReference>
<dbReference type="PANTHER" id="PTHR38445">
    <property type="entry name" value="HTH-TYPE TRANSCRIPTIONAL REPRESSOR YTRA"/>
    <property type="match status" value="1"/>
</dbReference>
<dbReference type="PROSITE" id="PS50949">
    <property type="entry name" value="HTH_GNTR"/>
    <property type="match status" value="1"/>
</dbReference>
<proteinExistence type="predicted"/>
<keyword evidence="2" id="KW-0238">DNA-binding</keyword>
<evidence type="ECO:0000256" key="1">
    <source>
        <dbReference type="ARBA" id="ARBA00023015"/>
    </source>
</evidence>
<name>A0A1M5Y7V4_9FIRM</name>
<feature type="domain" description="HTH gntR-type" evidence="4">
    <location>
        <begin position="10"/>
        <end position="78"/>
    </location>
</feature>
<protein>
    <submittedName>
        <fullName evidence="5">GntR family transcriptional regulator</fullName>
    </submittedName>
</protein>
<dbReference type="SUPFAM" id="SSF46785">
    <property type="entry name" value="Winged helix' DNA-binding domain"/>
    <property type="match status" value="1"/>
</dbReference>
<keyword evidence="3" id="KW-0804">Transcription</keyword>
<gene>
    <name evidence="5" type="ORF">SAMN02745823_02305</name>
</gene>
<reference evidence="5 6" key="1">
    <citation type="submission" date="2016-11" db="EMBL/GenBank/DDBJ databases">
        <authorList>
            <person name="Jaros S."/>
            <person name="Januszkiewicz K."/>
            <person name="Wedrychowicz H."/>
        </authorList>
    </citation>
    <scope>NUCLEOTIDE SEQUENCE [LARGE SCALE GENOMIC DNA]</scope>
    <source>
        <strain evidence="5 6">DSM 10068</strain>
    </source>
</reference>
<keyword evidence="1" id="KW-0805">Transcription regulation</keyword>
<evidence type="ECO:0000313" key="5">
    <source>
        <dbReference type="EMBL" id="SHI07904.1"/>
    </source>
</evidence>
<dbReference type="OrthoDB" id="9801546at2"/>
<evidence type="ECO:0000259" key="4">
    <source>
        <dbReference type="PROSITE" id="PS50949"/>
    </source>
</evidence>
<organism evidence="5 6">
    <name type="scientific">Sporobacter termitidis DSM 10068</name>
    <dbReference type="NCBI Taxonomy" id="1123282"/>
    <lineage>
        <taxon>Bacteria</taxon>
        <taxon>Bacillati</taxon>
        <taxon>Bacillota</taxon>
        <taxon>Clostridia</taxon>
        <taxon>Eubacteriales</taxon>
        <taxon>Oscillospiraceae</taxon>
        <taxon>Sporobacter</taxon>
    </lineage>
</organism>
<dbReference type="InterPro" id="IPR036390">
    <property type="entry name" value="WH_DNA-bd_sf"/>
</dbReference>
<dbReference type="EMBL" id="FQXV01000007">
    <property type="protein sequence ID" value="SHI07904.1"/>
    <property type="molecule type" value="Genomic_DNA"/>
</dbReference>
<dbReference type="PANTHER" id="PTHR38445:SF9">
    <property type="entry name" value="HTH-TYPE TRANSCRIPTIONAL REPRESSOR YTRA"/>
    <property type="match status" value="1"/>
</dbReference>
<dbReference type="AlphaFoldDB" id="A0A1M5Y7V4"/>